<proteinExistence type="inferred from homology"/>
<protein>
    <recommendedName>
        <fullName evidence="4">Alpha/beta hydrolase fold-3 domain-containing protein</fullName>
    </recommendedName>
</protein>
<dbReference type="EMBL" id="BMNE01000001">
    <property type="protein sequence ID" value="GGN68214.1"/>
    <property type="molecule type" value="Genomic_DNA"/>
</dbReference>
<evidence type="ECO:0000313" key="5">
    <source>
        <dbReference type="EMBL" id="GGN68214.1"/>
    </source>
</evidence>
<dbReference type="Pfam" id="PF07859">
    <property type="entry name" value="Abhydrolase_3"/>
    <property type="match status" value="1"/>
</dbReference>
<comment type="caution">
    <text evidence="5">The sequence shown here is derived from an EMBL/GenBank/DDBJ whole genome shotgun (WGS) entry which is preliminary data.</text>
</comment>
<dbReference type="InterPro" id="IPR050300">
    <property type="entry name" value="GDXG_lipolytic_enzyme"/>
</dbReference>
<dbReference type="InterPro" id="IPR033140">
    <property type="entry name" value="Lipase_GDXG_put_SER_AS"/>
</dbReference>
<dbReference type="Proteomes" id="UP000658127">
    <property type="component" value="Unassembled WGS sequence"/>
</dbReference>
<organism evidence="5 6">
    <name type="scientific">Nocardia rhizosphaerihabitans</name>
    <dbReference type="NCBI Taxonomy" id="1691570"/>
    <lineage>
        <taxon>Bacteria</taxon>
        <taxon>Bacillati</taxon>
        <taxon>Actinomycetota</taxon>
        <taxon>Actinomycetes</taxon>
        <taxon>Mycobacteriales</taxon>
        <taxon>Nocardiaceae</taxon>
        <taxon>Nocardia</taxon>
    </lineage>
</organism>
<name>A0ABQ2K6L9_9NOCA</name>
<keyword evidence="6" id="KW-1185">Reference proteome</keyword>
<evidence type="ECO:0000313" key="6">
    <source>
        <dbReference type="Proteomes" id="UP000658127"/>
    </source>
</evidence>
<sequence>MTPSARGSLRTRAARLVAERTVRPLAAAIPVNTTTLSMARLAIDAAMRVVGPSLIGTVVDRVDDGTVHGEFVTGPKATRADAVILYVHGGGFVAGSVAAYRGVASRLSTTTRTSVFVVDYRLAPEHPSPCAQLDVARAYRWLLRRGYSPDRIVVAGDSAGGFLAADLAFANARMRIPGPGGLVLFSPMADLGLRIAHTGNRNRDGVISYTLSAKAVAHFTSEHLELRPEHGTELPPTLIQTGSAEYFAADAVELAQRLRQAGAVCELQVWPDQMHVFQVMPALAPEARFAFGAAGRFITSLLDTEAATAV</sequence>
<dbReference type="InterPro" id="IPR013094">
    <property type="entry name" value="AB_hydrolase_3"/>
</dbReference>
<gene>
    <name evidence="5" type="ORF">GCM10011610_05220</name>
</gene>
<evidence type="ECO:0000256" key="1">
    <source>
        <dbReference type="ARBA" id="ARBA00010515"/>
    </source>
</evidence>
<dbReference type="InterPro" id="IPR029058">
    <property type="entry name" value="AB_hydrolase_fold"/>
</dbReference>
<feature type="domain" description="Alpha/beta hydrolase fold-3" evidence="4">
    <location>
        <begin position="84"/>
        <end position="278"/>
    </location>
</feature>
<dbReference type="SUPFAM" id="SSF53474">
    <property type="entry name" value="alpha/beta-Hydrolases"/>
    <property type="match status" value="1"/>
</dbReference>
<evidence type="ECO:0000259" key="4">
    <source>
        <dbReference type="Pfam" id="PF07859"/>
    </source>
</evidence>
<evidence type="ECO:0000256" key="2">
    <source>
        <dbReference type="ARBA" id="ARBA00022801"/>
    </source>
</evidence>
<dbReference type="PROSITE" id="PS01173">
    <property type="entry name" value="LIPASE_GDXG_HIS"/>
    <property type="match status" value="1"/>
</dbReference>
<dbReference type="PANTHER" id="PTHR48081:SF30">
    <property type="entry name" value="ACETYL-HYDROLASE LIPR-RELATED"/>
    <property type="match status" value="1"/>
</dbReference>
<dbReference type="InterPro" id="IPR002168">
    <property type="entry name" value="Lipase_GDXG_HIS_AS"/>
</dbReference>
<keyword evidence="2" id="KW-0378">Hydrolase</keyword>
<accession>A0ABQ2K6L9</accession>
<dbReference type="Gene3D" id="3.40.50.1820">
    <property type="entry name" value="alpha/beta hydrolase"/>
    <property type="match status" value="1"/>
</dbReference>
<reference evidence="6" key="1">
    <citation type="journal article" date="2019" name="Int. J. Syst. Evol. Microbiol.">
        <title>The Global Catalogue of Microorganisms (GCM) 10K type strain sequencing project: providing services to taxonomists for standard genome sequencing and annotation.</title>
        <authorList>
            <consortium name="The Broad Institute Genomics Platform"/>
            <consortium name="The Broad Institute Genome Sequencing Center for Infectious Disease"/>
            <person name="Wu L."/>
            <person name="Ma J."/>
        </authorList>
    </citation>
    <scope>NUCLEOTIDE SEQUENCE [LARGE SCALE GENOMIC DNA]</scope>
    <source>
        <strain evidence="6">CGMCC 4.7329</strain>
    </source>
</reference>
<comment type="similarity">
    <text evidence="1">Belongs to the 'GDXG' lipolytic enzyme family.</text>
</comment>
<dbReference type="PROSITE" id="PS01174">
    <property type="entry name" value="LIPASE_GDXG_SER"/>
    <property type="match status" value="1"/>
</dbReference>
<evidence type="ECO:0000256" key="3">
    <source>
        <dbReference type="PROSITE-ProRule" id="PRU10038"/>
    </source>
</evidence>
<dbReference type="RefSeq" id="WP_189023367.1">
    <property type="nucleotide sequence ID" value="NZ_BMNE01000001.1"/>
</dbReference>
<feature type="active site" evidence="3">
    <location>
        <position position="158"/>
    </location>
</feature>
<dbReference type="PANTHER" id="PTHR48081">
    <property type="entry name" value="AB HYDROLASE SUPERFAMILY PROTEIN C4A8.06C"/>
    <property type="match status" value="1"/>
</dbReference>